<accession>A0A0V1G0J9</accession>
<proteinExistence type="predicted"/>
<gene>
    <name evidence="2" type="ORF">T4D_8320</name>
</gene>
<evidence type="ECO:0000313" key="3">
    <source>
        <dbReference type="Proteomes" id="UP000054995"/>
    </source>
</evidence>
<organism evidence="2 3">
    <name type="scientific">Trichinella pseudospiralis</name>
    <name type="common">Parasitic roundworm</name>
    <dbReference type="NCBI Taxonomy" id="6337"/>
    <lineage>
        <taxon>Eukaryota</taxon>
        <taxon>Metazoa</taxon>
        <taxon>Ecdysozoa</taxon>
        <taxon>Nematoda</taxon>
        <taxon>Enoplea</taxon>
        <taxon>Dorylaimia</taxon>
        <taxon>Trichinellida</taxon>
        <taxon>Trichinellidae</taxon>
        <taxon>Trichinella</taxon>
    </lineage>
</organism>
<comment type="caution">
    <text evidence="2">The sequence shown here is derived from an EMBL/GenBank/DDBJ whole genome shotgun (WGS) entry which is preliminary data.</text>
</comment>
<dbReference type="EMBL" id="JYDT01000011">
    <property type="protein sequence ID" value="KRY91711.1"/>
    <property type="molecule type" value="Genomic_DNA"/>
</dbReference>
<keyword evidence="1" id="KW-0812">Transmembrane</keyword>
<evidence type="ECO:0000313" key="2">
    <source>
        <dbReference type="EMBL" id="KRY91711.1"/>
    </source>
</evidence>
<evidence type="ECO:0000256" key="1">
    <source>
        <dbReference type="SAM" id="Phobius"/>
    </source>
</evidence>
<keyword evidence="1" id="KW-0472">Membrane</keyword>
<keyword evidence="1" id="KW-1133">Transmembrane helix</keyword>
<dbReference type="AlphaFoldDB" id="A0A0V1G0J9"/>
<feature type="transmembrane region" description="Helical" evidence="1">
    <location>
        <begin position="6"/>
        <end position="30"/>
    </location>
</feature>
<protein>
    <submittedName>
        <fullName evidence="2">Uncharacterized protein</fullName>
    </submittedName>
</protein>
<keyword evidence="3" id="KW-1185">Reference proteome</keyword>
<name>A0A0V1G0J9_TRIPS</name>
<sequence length="111" mass="13012">MVVIVGMALVGARGMTLIYCVAVSYVVYLWRNTKEVIIRSIENAMTDVIVLKRSQTRRPMMAARYSYIRKVKKKKKKHVNSMEKNFNKRRMLWKIGFNLISREDGPECLLK</sequence>
<dbReference type="Proteomes" id="UP000054995">
    <property type="component" value="Unassembled WGS sequence"/>
</dbReference>
<reference evidence="2 3" key="1">
    <citation type="submission" date="2015-01" db="EMBL/GenBank/DDBJ databases">
        <title>Evolution of Trichinella species and genotypes.</title>
        <authorList>
            <person name="Korhonen P.K."/>
            <person name="Edoardo P."/>
            <person name="Giuseppe L.R."/>
            <person name="Gasser R.B."/>
        </authorList>
    </citation>
    <scope>NUCLEOTIDE SEQUENCE [LARGE SCALE GENOMIC DNA]</scope>
    <source>
        <strain evidence="2">ISS470</strain>
    </source>
</reference>